<evidence type="ECO:0000313" key="6">
    <source>
        <dbReference type="Proteomes" id="UP000722485"/>
    </source>
</evidence>
<feature type="compositionally biased region" description="Basic and acidic residues" evidence="4">
    <location>
        <begin position="18"/>
        <end position="31"/>
    </location>
</feature>
<comment type="caution">
    <text evidence="5">The sequence shown here is derived from an EMBL/GenBank/DDBJ whole genome shotgun (WGS) entry which is preliminary data.</text>
</comment>
<organism evidence="5 6">
    <name type="scientific">Cylindrodendrum hubeiense</name>
    <dbReference type="NCBI Taxonomy" id="595255"/>
    <lineage>
        <taxon>Eukaryota</taxon>
        <taxon>Fungi</taxon>
        <taxon>Dikarya</taxon>
        <taxon>Ascomycota</taxon>
        <taxon>Pezizomycotina</taxon>
        <taxon>Sordariomycetes</taxon>
        <taxon>Hypocreomycetidae</taxon>
        <taxon>Hypocreales</taxon>
        <taxon>Nectriaceae</taxon>
        <taxon>Cylindrodendrum</taxon>
    </lineage>
</organism>
<dbReference type="InterPro" id="IPR028143">
    <property type="entry name" value="Get2/sif1"/>
</dbReference>
<dbReference type="PANTHER" id="PTHR28263:SF1">
    <property type="entry name" value="GOLGI TO ER TRAFFIC PROTEIN 2"/>
    <property type="match status" value="1"/>
</dbReference>
<dbReference type="GO" id="GO:0006890">
    <property type="term" value="P:retrograde vesicle-mediated transport, Golgi to endoplasmic reticulum"/>
    <property type="evidence" value="ECO:0007669"/>
    <property type="project" value="TreeGrafter"/>
</dbReference>
<dbReference type="AlphaFoldDB" id="A0A9P5GVV6"/>
<keyword evidence="6" id="KW-1185">Reference proteome</keyword>
<evidence type="ECO:0000256" key="3">
    <source>
        <dbReference type="ARBA" id="ARBA00023136"/>
    </source>
</evidence>
<evidence type="ECO:0000256" key="1">
    <source>
        <dbReference type="ARBA" id="ARBA00022692"/>
    </source>
</evidence>
<keyword evidence="3" id="KW-0472">Membrane</keyword>
<dbReference type="Pfam" id="PF08690">
    <property type="entry name" value="GET2"/>
    <property type="match status" value="1"/>
</dbReference>
<keyword evidence="1" id="KW-0812">Transmembrane</keyword>
<gene>
    <name evidence="5" type="ORF">G7Z17_g12205</name>
</gene>
<accession>A0A9P5GVV6</accession>
<dbReference type="EMBL" id="JAANBB010000525">
    <property type="protein sequence ID" value="KAF7540398.1"/>
    <property type="molecule type" value="Genomic_DNA"/>
</dbReference>
<evidence type="ECO:0000256" key="2">
    <source>
        <dbReference type="ARBA" id="ARBA00022989"/>
    </source>
</evidence>
<evidence type="ECO:0000256" key="4">
    <source>
        <dbReference type="SAM" id="MobiDB-lite"/>
    </source>
</evidence>
<reference evidence="5" key="1">
    <citation type="submission" date="2020-03" db="EMBL/GenBank/DDBJ databases">
        <title>Draft Genome Sequence of Cylindrodendrum hubeiense.</title>
        <authorList>
            <person name="Buettner E."/>
            <person name="Kellner H."/>
        </authorList>
    </citation>
    <scope>NUCLEOTIDE SEQUENCE</scope>
    <source>
        <strain evidence="5">IHI 201604</strain>
    </source>
</reference>
<dbReference type="OrthoDB" id="5393181at2759"/>
<dbReference type="PANTHER" id="PTHR28263">
    <property type="entry name" value="GOLGI TO ER TRAFFIC PROTEIN 2"/>
    <property type="match status" value="1"/>
</dbReference>
<feature type="region of interest" description="Disordered" evidence="4">
    <location>
        <begin position="1"/>
        <end position="37"/>
    </location>
</feature>
<keyword evidence="2" id="KW-1133">Transmembrane helix</keyword>
<protein>
    <submittedName>
        <fullName evidence="5">Uncharacterized protein</fullName>
    </submittedName>
</protein>
<dbReference type="Proteomes" id="UP000722485">
    <property type="component" value="Unassembled WGS sequence"/>
</dbReference>
<proteinExistence type="predicted"/>
<evidence type="ECO:0000313" key="5">
    <source>
        <dbReference type="EMBL" id="KAF7540398.1"/>
    </source>
</evidence>
<sequence>MTETTLSPEDAAAQRASEQARLRKERREAKIKAGGSARLSKITGASGGLPHGRARILNGGAPGLYPRPQARCRRIGVGRTRGPRRGRHLGALLRA</sequence>
<name>A0A9P5GVV6_9HYPO</name>